<dbReference type="PROSITE" id="PS51375">
    <property type="entry name" value="PPR"/>
    <property type="match status" value="5"/>
</dbReference>
<dbReference type="AlphaFoldDB" id="A0A2K3MPS6"/>
<feature type="domain" description="Large ribosomal subunit protein uL23 N-terminal" evidence="8">
    <location>
        <begin position="696"/>
        <end position="746"/>
    </location>
</feature>
<evidence type="ECO:0000256" key="1">
    <source>
        <dbReference type="ARBA" id="ARBA00006700"/>
    </source>
</evidence>
<feature type="repeat" description="PPR" evidence="6">
    <location>
        <begin position="167"/>
        <end position="201"/>
    </location>
</feature>
<dbReference type="Pfam" id="PF01535">
    <property type="entry name" value="PPR"/>
    <property type="match status" value="1"/>
</dbReference>
<feature type="region of interest" description="Disordered" evidence="7">
    <location>
        <begin position="32"/>
        <end position="61"/>
    </location>
</feature>
<comment type="similarity">
    <text evidence="1">Belongs to the universal ribosomal protein uL23 family.</text>
</comment>
<accession>A0A2K3MPS6</accession>
<dbReference type="InterPro" id="IPR013025">
    <property type="entry name" value="Ribosomal_uL23-like"/>
</dbReference>
<feature type="repeat" description="PPR" evidence="6">
    <location>
        <begin position="202"/>
        <end position="236"/>
    </location>
</feature>
<evidence type="ECO:0000256" key="5">
    <source>
        <dbReference type="ARBA" id="ARBA00023274"/>
    </source>
</evidence>
<feature type="repeat" description="PPR" evidence="6">
    <location>
        <begin position="132"/>
        <end position="166"/>
    </location>
</feature>
<dbReference type="Proteomes" id="UP000236291">
    <property type="component" value="Unassembled WGS sequence"/>
</dbReference>
<dbReference type="GO" id="GO:0005840">
    <property type="term" value="C:ribosome"/>
    <property type="evidence" value="ECO:0007669"/>
    <property type="project" value="UniProtKB-KW"/>
</dbReference>
<dbReference type="SUPFAM" id="SSF54189">
    <property type="entry name" value="Ribosomal proteins S24e, L23 and L15e"/>
    <property type="match status" value="1"/>
</dbReference>
<dbReference type="PANTHER" id="PTHR47447">
    <property type="entry name" value="OS03G0856100 PROTEIN"/>
    <property type="match status" value="1"/>
</dbReference>
<evidence type="ECO:0000313" key="9">
    <source>
        <dbReference type="EMBL" id="PNX92777.1"/>
    </source>
</evidence>
<feature type="compositionally biased region" description="Polar residues" evidence="7">
    <location>
        <begin position="32"/>
        <end position="47"/>
    </location>
</feature>
<dbReference type="InterPro" id="IPR012677">
    <property type="entry name" value="Nucleotide-bd_a/b_plait_sf"/>
</dbReference>
<reference evidence="9 10" key="1">
    <citation type="journal article" date="2014" name="Am. J. Bot.">
        <title>Genome assembly and annotation for red clover (Trifolium pratense; Fabaceae).</title>
        <authorList>
            <person name="Istvanek J."/>
            <person name="Jaros M."/>
            <person name="Krenek A."/>
            <person name="Repkova J."/>
        </authorList>
    </citation>
    <scope>NUCLEOTIDE SEQUENCE [LARGE SCALE GENOMIC DNA]</scope>
    <source>
        <strain evidence="10">cv. Tatra</strain>
        <tissue evidence="9">Young leaves</tissue>
    </source>
</reference>
<feature type="repeat" description="PPR" evidence="6">
    <location>
        <begin position="494"/>
        <end position="528"/>
    </location>
</feature>
<evidence type="ECO:0000256" key="3">
    <source>
        <dbReference type="ARBA" id="ARBA00022737"/>
    </source>
</evidence>
<evidence type="ECO:0000313" key="10">
    <source>
        <dbReference type="Proteomes" id="UP000236291"/>
    </source>
</evidence>
<dbReference type="PANTHER" id="PTHR47447:SF27">
    <property type="entry name" value="PENTACOTRIPEPTIDE-REPEAT REGION OF PRORP DOMAIN-CONTAINING PROTEIN"/>
    <property type="match status" value="1"/>
</dbReference>
<dbReference type="Pfam" id="PF00276">
    <property type="entry name" value="Ribosomal_L23"/>
    <property type="match status" value="1"/>
</dbReference>
<dbReference type="GO" id="GO:0003735">
    <property type="term" value="F:structural constituent of ribosome"/>
    <property type="evidence" value="ECO:0007669"/>
    <property type="project" value="InterPro"/>
</dbReference>
<dbReference type="Gene3D" id="3.30.70.330">
    <property type="match status" value="1"/>
</dbReference>
<dbReference type="GO" id="GO:0003729">
    <property type="term" value="F:mRNA binding"/>
    <property type="evidence" value="ECO:0007669"/>
    <property type="project" value="UniProtKB-ARBA"/>
</dbReference>
<evidence type="ECO:0000259" key="8">
    <source>
        <dbReference type="Pfam" id="PF03939"/>
    </source>
</evidence>
<comment type="caution">
    <text evidence="9">The sequence shown here is derived from an EMBL/GenBank/DDBJ whole genome shotgun (WGS) entry which is preliminary data.</text>
</comment>
<sequence length="810" mass="92048">MTRIRVSKLHGFLKNMFVPSSSTKTIHSLHQCTQSSSNKSITPFRNNTPKKKKKKDCSPYSPVPTEYMRNIIGNIYKTLKYSSWDSAEQELQNLPLKWDSYTVNQVLKSHPPMEKAWLFFNWASRIKGFKHDQFTYTTMLNIFGEAGRISSMKHVFNHMQEKGIRIDSVTYTSMMHWLSSYGNVDEAIALWDEMKSKGCYPTVVSYTAFIKILFDNHRVKEATGVYKEMIQSGSVPNCYTYTVLMDHLIGAGKCKDALEIFERMQEAGVQPDKAACNILIEKCSKVGGTVFMTHILRYMKENSLVLRYNVFVVAMEALKIAGESNALLRQVNPHFYLDCSFRKKANDSNTVIADSSASIDKELLYVLLKNNNLVAIDHLLHGMMDKKISLDNKFISTIIEENCNCCRPDGALLAFKYSVTMGISIERTGYLSLVGLLTRSNKFPKLVEIVVEMTRAGHSLGIYLASLLIYRLGCARQPSIAMKIFNLLPDNHKCTATYTALISIYFSARRVNKALEIYKIMCQKGICPTSGTYNILVAGLERNGRYSEAELHRKAKKSLHSNFGSQENLSTEGKICDLLFAGDRVTYAYMAPAVFFSQEIMDVLIQDHVYERSMPTRSNGTCLSSFATSCSKCFGTDELELYLETGCVVVKMWEDSYRHIRKAPDLSMIAFEVSPLLHGHPWYSWKQWTMQTKINPKAKAFKTAKAVKSGGPVIKKKAKKIRTTVTFHQPKTLSKEGNPKYPRISATPRNKLDHYQILKFTLITESAMNKIEDNNTLVFIVDLRADKKKVKDAVKKMHDIQAKKVNTLIR</sequence>
<dbReference type="InterPro" id="IPR011990">
    <property type="entry name" value="TPR-like_helical_dom_sf"/>
</dbReference>
<keyword evidence="3" id="KW-0677">Repeat</keyword>
<evidence type="ECO:0000256" key="7">
    <source>
        <dbReference type="SAM" id="MobiDB-lite"/>
    </source>
</evidence>
<dbReference type="STRING" id="57577.A0A2K3MPS6"/>
<proteinExistence type="inferred from homology"/>
<comment type="similarity">
    <text evidence="2">Belongs to the PPR family. P subfamily.</text>
</comment>
<reference evidence="9 10" key="2">
    <citation type="journal article" date="2017" name="Front. Plant Sci.">
        <title>Gene Classification and Mining of Molecular Markers Useful in Red Clover (Trifolium pratense) Breeding.</title>
        <authorList>
            <person name="Istvanek J."/>
            <person name="Dluhosova J."/>
            <person name="Dluhos P."/>
            <person name="Patkova L."/>
            <person name="Nedelnik J."/>
            <person name="Repkova J."/>
        </authorList>
    </citation>
    <scope>NUCLEOTIDE SEQUENCE [LARGE SCALE GENOMIC DNA]</scope>
    <source>
        <strain evidence="10">cv. Tatra</strain>
        <tissue evidence="9">Young leaves</tissue>
    </source>
</reference>
<gene>
    <name evidence="9" type="ORF">L195_g015918</name>
</gene>
<dbReference type="InterPro" id="IPR005633">
    <property type="entry name" value="Ribosomal_uL23_N"/>
</dbReference>
<feature type="repeat" description="PPR" evidence="6">
    <location>
        <begin position="237"/>
        <end position="271"/>
    </location>
</feature>
<dbReference type="Pfam" id="PF13812">
    <property type="entry name" value="PPR_3"/>
    <property type="match status" value="1"/>
</dbReference>
<dbReference type="EMBL" id="ASHM01010900">
    <property type="protein sequence ID" value="PNX92777.1"/>
    <property type="molecule type" value="Genomic_DNA"/>
</dbReference>
<dbReference type="Gene3D" id="1.25.40.10">
    <property type="entry name" value="Tetratricopeptide repeat domain"/>
    <property type="match status" value="3"/>
</dbReference>
<evidence type="ECO:0000256" key="6">
    <source>
        <dbReference type="PROSITE-ProRule" id="PRU00708"/>
    </source>
</evidence>
<organism evidence="9 10">
    <name type="scientific">Trifolium pratense</name>
    <name type="common">Red clover</name>
    <dbReference type="NCBI Taxonomy" id="57577"/>
    <lineage>
        <taxon>Eukaryota</taxon>
        <taxon>Viridiplantae</taxon>
        <taxon>Streptophyta</taxon>
        <taxon>Embryophyta</taxon>
        <taxon>Tracheophyta</taxon>
        <taxon>Spermatophyta</taxon>
        <taxon>Magnoliopsida</taxon>
        <taxon>eudicotyledons</taxon>
        <taxon>Gunneridae</taxon>
        <taxon>Pentapetalae</taxon>
        <taxon>rosids</taxon>
        <taxon>fabids</taxon>
        <taxon>Fabales</taxon>
        <taxon>Fabaceae</taxon>
        <taxon>Papilionoideae</taxon>
        <taxon>50 kb inversion clade</taxon>
        <taxon>NPAAA clade</taxon>
        <taxon>Hologalegina</taxon>
        <taxon>IRL clade</taxon>
        <taxon>Trifolieae</taxon>
        <taxon>Trifolium</taxon>
    </lineage>
</organism>
<evidence type="ECO:0000256" key="2">
    <source>
        <dbReference type="ARBA" id="ARBA00007626"/>
    </source>
</evidence>
<name>A0A2K3MPS6_TRIPR</name>
<dbReference type="Pfam" id="PF03939">
    <property type="entry name" value="Ribosomal_L23eN"/>
    <property type="match status" value="1"/>
</dbReference>
<keyword evidence="5" id="KW-0687">Ribonucleoprotein</keyword>
<dbReference type="InterPro" id="IPR002885">
    <property type="entry name" value="PPR_rpt"/>
</dbReference>
<dbReference type="GO" id="GO:1990904">
    <property type="term" value="C:ribonucleoprotein complex"/>
    <property type="evidence" value="ECO:0007669"/>
    <property type="project" value="UniProtKB-KW"/>
</dbReference>
<evidence type="ECO:0000256" key="4">
    <source>
        <dbReference type="ARBA" id="ARBA00022980"/>
    </source>
</evidence>
<dbReference type="Pfam" id="PF13041">
    <property type="entry name" value="PPR_2"/>
    <property type="match status" value="2"/>
</dbReference>
<dbReference type="NCBIfam" id="TIGR00756">
    <property type="entry name" value="PPR"/>
    <property type="match status" value="5"/>
</dbReference>
<protein>
    <submittedName>
        <fullName evidence="9">Pentatricopeptide repeat-containing protein at2g01390-like protein</fullName>
    </submittedName>
</protein>
<dbReference type="GO" id="GO:0006412">
    <property type="term" value="P:translation"/>
    <property type="evidence" value="ECO:0007669"/>
    <property type="project" value="InterPro"/>
</dbReference>
<dbReference type="InterPro" id="IPR012678">
    <property type="entry name" value="Ribosomal_uL23/eL15/eS24_sf"/>
</dbReference>
<keyword evidence="4" id="KW-0689">Ribosomal protein</keyword>